<evidence type="ECO:0000256" key="3">
    <source>
        <dbReference type="ARBA" id="ARBA00022527"/>
    </source>
</evidence>
<dbReference type="InterPro" id="IPR011009">
    <property type="entry name" value="Kinase-like_dom_sf"/>
</dbReference>
<dbReference type="GO" id="GO:0010182">
    <property type="term" value="P:sugar mediated signaling pathway"/>
    <property type="evidence" value="ECO:0007669"/>
    <property type="project" value="UniProtKB-ARBA"/>
</dbReference>
<name>A0A2N9F871_FAGSY</name>
<keyword evidence="11" id="KW-0472">Membrane</keyword>
<evidence type="ECO:0000256" key="1">
    <source>
        <dbReference type="ARBA" id="ARBA00010507"/>
    </source>
</evidence>
<accession>A0A2N9F871</accession>
<organism evidence="13">
    <name type="scientific">Fagus sylvatica</name>
    <name type="common">Beechnut</name>
    <dbReference type="NCBI Taxonomy" id="28930"/>
    <lineage>
        <taxon>Eukaryota</taxon>
        <taxon>Viridiplantae</taxon>
        <taxon>Streptophyta</taxon>
        <taxon>Embryophyta</taxon>
        <taxon>Tracheophyta</taxon>
        <taxon>Spermatophyta</taxon>
        <taxon>Magnoliopsida</taxon>
        <taxon>eudicotyledons</taxon>
        <taxon>Gunneridae</taxon>
        <taxon>Pentapetalae</taxon>
        <taxon>rosids</taxon>
        <taxon>fabids</taxon>
        <taxon>Fagales</taxon>
        <taxon>Fagaceae</taxon>
        <taxon>Fagus</taxon>
    </lineage>
</organism>
<dbReference type="PROSITE" id="PS50011">
    <property type="entry name" value="PROTEIN_KINASE_DOM"/>
    <property type="match status" value="1"/>
</dbReference>
<dbReference type="PANTHER" id="PTHR44329:SF302">
    <property type="entry name" value="SERINE_THREONINE-PROTEIN KINASE SIS8-RELATED"/>
    <property type="match status" value="1"/>
</dbReference>
<keyword evidence="11" id="KW-0812">Transmembrane</keyword>
<keyword evidence="11" id="KW-1133">Transmembrane helix</keyword>
<gene>
    <name evidence="13" type="ORF">FSB_LOCUS10856</name>
</gene>
<keyword evidence="3" id="KW-0723">Serine/threonine-protein kinase</keyword>
<dbReference type="FunFam" id="1.10.510.10:FF:000193">
    <property type="entry name" value="Serine/threonine-protein kinase CTR1"/>
    <property type="match status" value="1"/>
</dbReference>
<evidence type="ECO:0000256" key="10">
    <source>
        <dbReference type="SAM" id="MobiDB-lite"/>
    </source>
</evidence>
<dbReference type="InterPro" id="IPR001245">
    <property type="entry name" value="Ser-Thr/Tyr_kinase_cat_dom"/>
</dbReference>
<evidence type="ECO:0000313" key="13">
    <source>
        <dbReference type="EMBL" id="SPC82974.1"/>
    </source>
</evidence>
<evidence type="ECO:0000256" key="11">
    <source>
        <dbReference type="SAM" id="Phobius"/>
    </source>
</evidence>
<dbReference type="Gene3D" id="3.30.200.20">
    <property type="entry name" value="Phosphorylase Kinase, domain 1"/>
    <property type="match status" value="1"/>
</dbReference>
<feature type="transmembrane region" description="Helical" evidence="11">
    <location>
        <begin position="1171"/>
        <end position="1191"/>
    </location>
</feature>
<evidence type="ECO:0000256" key="8">
    <source>
        <dbReference type="ARBA" id="ARBA00047899"/>
    </source>
</evidence>
<dbReference type="CDD" id="cd13999">
    <property type="entry name" value="STKc_MAP3K-like"/>
    <property type="match status" value="1"/>
</dbReference>
<proteinExistence type="inferred from homology"/>
<dbReference type="GO" id="GO:0005524">
    <property type="term" value="F:ATP binding"/>
    <property type="evidence" value="ECO:0007669"/>
    <property type="project" value="UniProtKB-KW"/>
</dbReference>
<dbReference type="InterPro" id="IPR051681">
    <property type="entry name" value="Ser/Thr_Kinases-Pseudokinases"/>
</dbReference>
<dbReference type="GO" id="GO:0006950">
    <property type="term" value="P:response to stress"/>
    <property type="evidence" value="ECO:0007669"/>
    <property type="project" value="UniProtKB-ARBA"/>
</dbReference>
<dbReference type="FunFam" id="3.30.200.20:FF:000060">
    <property type="entry name" value="Serine/threonine-protein kinase isoform 1"/>
    <property type="match status" value="1"/>
</dbReference>
<keyword evidence="6" id="KW-0418">Kinase</keyword>
<dbReference type="SUPFAM" id="SSF56112">
    <property type="entry name" value="Protein kinase-like (PK-like)"/>
    <property type="match status" value="1"/>
</dbReference>
<evidence type="ECO:0000256" key="4">
    <source>
        <dbReference type="ARBA" id="ARBA00022679"/>
    </source>
</evidence>
<dbReference type="Gene3D" id="1.10.510.10">
    <property type="entry name" value="Transferase(Phosphotransferase) domain 1"/>
    <property type="match status" value="1"/>
</dbReference>
<feature type="region of interest" description="Disordered" evidence="10">
    <location>
        <begin position="13"/>
        <end position="61"/>
    </location>
</feature>
<dbReference type="PRINTS" id="PR00109">
    <property type="entry name" value="TYRKINASE"/>
</dbReference>
<reference evidence="13" key="1">
    <citation type="submission" date="2018-02" db="EMBL/GenBank/DDBJ databases">
        <authorList>
            <person name="Cohen D.B."/>
            <person name="Kent A.D."/>
        </authorList>
    </citation>
    <scope>NUCLEOTIDE SEQUENCE</scope>
</reference>
<dbReference type="SMART" id="SM00220">
    <property type="entry name" value="S_TKc"/>
    <property type="match status" value="1"/>
</dbReference>
<dbReference type="InterPro" id="IPR055164">
    <property type="entry name" value="EDR1/CTR1/ARMC3-like_pept-like"/>
</dbReference>
<dbReference type="PANTHER" id="PTHR44329">
    <property type="entry name" value="SERINE/THREONINE-PROTEIN KINASE TNNI3K-RELATED"/>
    <property type="match status" value="1"/>
</dbReference>
<evidence type="ECO:0000256" key="5">
    <source>
        <dbReference type="ARBA" id="ARBA00022741"/>
    </source>
</evidence>
<comment type="catalytic activity">
    <reaction evidence="8">
        <text>L-threonyl-[protein] + ATP = O-phospho-L-threonyl-[protein] + ADP + H(+)</text>
        <dbReference type="Rhea" id="RHEA:46608"/>
        <dbReference type="Rhea" id="RHEA-COMP:11060"/>
        <dbReference type="Rhea" id="RHEA-COMP:11605"/>
        <dbReference type="ChEBI" id="CHEBI:15378"/>
        <dbReference type="ChEBI" id="CHEBI:30013"/>
        <dbReference type="ChEBI" id="CHEBI:30616"/>
        <dbReference type="ChEBI" id="CHEBI:61977"/>
        <dbReference type="ChEBI" id="CHEBI:456216"/>
        <dbReference type="EC" id="2.7.11.1"/>
    </reaction>
</comment>
<feature type="domain" description="Protein kinase" evidence="12">
    <location>
        <begin position="779"/>
        <end position="1053"/>
    </location>
</feature>
<feature type="compositionally biased region" description="Low complexity" evidence="10">
    <location>
        <begin position="44"/>
        <end position="58"/>
    </location>
</feature>
<comment type="similarity">
    <text evidence="1">Belongs to the protein kinase superfamily. TKL Ser/Thr protein kinase family. RAF subfamily.</text>
</comment>
<evidence type="ECO:0000256" key="9">
    <source>
        <dbReference type="ARBA" id="ARBA00048679"/>
    </source>
</evidence>
<dbReference type="GO" id="GO:0004674">
    <property type="term" value="F:protein serine/threonine kinase activity"/>
    <property type="evidence" value="ECO:0007669"/>
    <property type="project" value="UniProtKB-KW"/>
</dbReference>
<evidence type="ECO:0000256" key="7">
    <source>
        <dbReference type="ARBA" id="ARBA00022840"/>
    </source>
</evidence>
<dbReference type="Pfam" id="PF06799">
    <property type="entry name" value="CGLD27-like"/>
    <property type="match status" value="1"/>
</dbReference>
<dbReference type="InterPro" id="IPR000719">
    <property type="entry name" value="Prot_kinase_dom"/>
</dbReference>
<dbReference type="InterPro" id="IPR008271">
    <property type="entry name" value="Ser/Thr_kinase_AS"/>
</dbReference>
<dbReference type="PROSITE" id="PS00108">
    <property type="entry name" value="PROTEIN_KINASE_ST"/>
    <property type="match status" value="1"/>
</dbReference>
<protein>
    <recommendedName>
        <fullName evidence="2">non-specific serine/threonine protein kinase</fullName>
        <ecNumber evidence="2">2.7.11.1</ecNumber>
    </recommendedName>
</protein>
<evidence type="ECO:0000259" key="12">
    <source>
        <dbReference type="PROSITE" id="PS50011"/>
    </source>
</evidence>
<feature type="transmembrane region" description="Helical" evidence="11">
    <location>
        <begin position="1243"/>
        <end position="1262"/>
    </location>
</feature>
<dbReference type="EMBL" id="OIVN01000613">
    <property type="protein sequence ID" value="SPC82974.1"/>
    <property type="molecule type" value="Genomic_DNA"/>
</dbReference>
<keyword evidence="7" id="KW-0067">ATP-binding</keyword>
<dbReference type="EC" id="2.7.11.1" evidence="2"/>
<dbReference type="Pfam" id="PF14381">
    <property type="entry name" value="EDR1_CTR1_ARMC3_pept"/>
    <property type="match status" value="1"/>
</dbReference>
<comment type="catalytic activity">
    <reaction evidence="9">
        <text>L-seryl-[protein] + ATP = O-phospho-L-seryl-[protein] + ADP + H(+)</text>
        <dbReference type="Rhea" id="RHEA:17989"/>
        <dbReference type="Rhea" id="RHEA-COMP:9863"/>
        <dbReference type="Rhea" id="RHEA-COMP:11604"/>
        <dbReference type="ChEBI" id="CHEBI:15378"/>
        <dbReference type="ChEBI" id="CHEBI:29999"/>
        <dbReference type="ChEBI" id="CHEBI:30616"/>
        <dbReference type="ChEBI" id="CHEBI:83421"/>
        <dbReference type="ChEBI" id="CHEBI:456216"/>
        <dbReference type="EC" id="2.7.11.1"/>
    </reaction>
</comment>
<dbReference type="InterPro" id="IPR009631">
    <property type="entry name" value="CGLD27-like"/>
</dbReference>
<sequence length="1303" mass="143493">MSKMKHLLRKLHIGGGGLGEHHRLGETTRPATNPSQSPSPSPILSPSTSESSSSAHGSATMGRIGVVESSTADRTAMEGGGSGSGSGSAAVDFNLLEEEFQVQLALAISASDPDTREDPETAQIDAAKRISLGGSASISDNQALVKFLSPRYWSYNVVNYHEKVMDGFYDVYGITSNMDTQGKMPLLVDLQAITFSDNVDYEVILVNRLVDVELQKLEKRAYTISMECQVSKHGLILSGLIQKIANLVVDRMGGPVGDADEMLRRWNARSYELRDSLNTIILPLGRLDIGLSRHRALLFKVLADRINLPCMLVKGSYYTGTDDGAVNFIKIDNESEYIIDLMGAPGTLIPAEVPSSHLPNPGFDIRSFADVLGTSKDVCSVDDGGTRTLAVPPDLDTVFKFGSTKSDEASVVGFQTTENQTEGFDHQCGKLLPSLHKSCESLSGKYGKASCAQKKKVKDVSKYVISAAKNPEFAQKLHAVLLESGASPPPDLFLDINPQDLGEQKVLEQIDLVIGKSVDNGVQCHPYKFLSSHEQSLVPSTMPLNNVNCDWKQKLSAERLAKQNKELETNTIPSDVSLSSVSTSEGYVLIGTRANEPFQTDATGVNMGTPNPFQMDVRTLNEENFFESFLDAAAPFSEDTGKQCFQDKIGGVSNDVAFGNESAVKLMEKANCGLRVACDAHSEGIKPAHREVAEWNVPWEDIRIAERIGIADTCQRQFSDDKQCFQDKIGGIFNDIESGKETAVEMGNSCLHIACDTHGEGIHPVLREVAEWEIQWEDLRIGERIGIGSYGEVYRADWNGTKIVISNVSYINSIVEVAVKKFLDQDFSGDSLVQFKSEVEIMLRLRHPNVVLFMGAVTRSPHFSILTEFLPRGSLYRLLHRPTPPIDEKRRMRMALDVAKGMNYLHTSHPPIVHRDLKSPNLLVDKNWVVKVCDFGLSRTKHHTFLSSQSTAGTPEWMAPEVLRNERANEKCDVYSFGVILWELSTLQIPWKGLNPMQVVGAVGFQNRRLEIPEEVDPAVAQIIRDCWQTDPDLRPSFSELMSSLRHLQHPLKGPSQKFHVIDKEFFSGRGYAAANRNLDENLSLQLAIIKGQNGSNTPPPETECPVPLEQQPINEYQNLSTSFPFSWASGEIVEYSSRLFITGASFALFIGLPVAWFGSVGPNSEPFKRILCAFSSGVFVVTLAVLRMYLGWAYVGNRLLSATVEYEETGWYDGQIWVKTAEVLARDRLLGSFSVKPVLSRLKFTLVSLAASLFVCVLLLINIDGGQKISEEASGRVIPGIYNDESARSFEPDAFCGEPGLP</sequence>
<keyword evidence="4" id="KW-0808">Transferase</keyword>
<keyword evidence="5" id="KW-0547">Nucleotide-binding</keyword>
<feature type="transmembrane region" description="Helical" evidence="11">
    <location>
        <begin position="1140"/>
        <end position="1159"/>
    </location>
</feature>
<dbReference type="Pfam" id="PF07714">
    <property type="entry name" value="PK_Tyr_Ser-Thr"/>
    <property type="match status" value="1"/>
</dbReference>
<evidence type="ECO:0000256" key="2">
    <source>
        <dbReference type="ARBA" id="ARBA00012513"/>
    </source>
</evidence>
<evidence type="ECO:0000256" key="6">
    <source>
        <dbReference type="ARBA" id="ARBA00022777"/>
    </source>
</evidence>